<proteinExistence type="predicted"/>
<comment type="caution">
    <text evidence="1">The sequence shown here is derived from an EMBL/GenBank/DDBJ whole genome shotgun (WGS) entry which is preliminary data.</text>
</comment>
<reference evidence="1 2" key="1">
    <citation type="journal article" date="2021" name="Front. Microbiol.">
        <title>Aerobic Denitrification and Heterotrophic Sulfur Oxidation in the Genus Halomonas Revealed by Six Novel Species Characterizations and Genome-Based Analysis.</title>
        <authorList>
            <person name="Wang L."/>
            <person name="Shao Z."/>
        </authorList>
    </citation>
    <scope>NUCLEOTIDE SEQUENCE [LARGE SCALE GENOMIC DNA]</scope>
    <source>
        <strain evidence="1 2">MCCC 1A11081</strain>
    </source>
</reference>
<name>A0ABS9A1N3_9GAMM</name>
<sequence length="85" mass="9541">MKFTDTDRYQLSRACLGGCADEMAKSSHAMSAIIRLLQLDLNGEIELNDFHREGLLNALDQMTAGLSRRASFAESQLDKEFENDD</sequence>
<keyword evidence="2" id="KW-1185">Reference proteome</keyword>
<dbReference type="EMBL" id="JABFTX010000001">
    <property type="protein sequence ID" value="MCE8002716.1"/>
    <property type="molecule type" value="Genomic_DNA"/>
</dbReference>
<accession>A0ABS9A1N3</accession>
<gene>
    <name evidence="1" type="ORF">HOP53_07695</name>
</gene>
<evidence type="ECO:0000313" key="1">
    <source>
        <dbReference type="EMBL" id="MCE8002716.1"/>
    </source>
</evidence>
<dbReference type="Proteomes" id="UP001320168">
    <property type="component" value="Unassembled WGS sequence"/>
</dbReference>
<protein>
    <submittedName>
        <fullName evidence="1">Uncharacterized protein</fullName>
    </submittedName>
</protein>
<organism evidence="1 2">
    <name type="scientific">Billgrantia ethanolica</name>
    <dbReference type="NCBI Taxonomy" id="2733486"/>
    <lineage>
        <taxon>Bacteria</taxon>
        <taxon>Pseudomonadati</taxon>
        <taxon>Pseudomonadota</taxon>
        <taxon>Gammaproteobacteria</taxon>
        <taxon>Oceanospirillales</taxon>
        <taxon>Halomonadaceae</taxon>
        <taxon>Billgrantia</taxon>
    </lineage>
</organism>
<dbReference type="RefSeq" id="WP_234269475.1">
    <property type="nucleotide sequence ID" value="NZ_JABFTX010000001.1"/>
</dbReference>
<evidence type="ECO:0000313" key="2">
    <source>
        <dbReference type="Proteomes" id="UP001320168"/>
    </source>
</evidence>